<dbReference type="InterPro" id="IPR019658">
    <property type="entry name" value="DUF2515"/>
</dbReference>
<evidence type="ECO:0000313" key="1">
    <source>
        <dbReference type="EMBL" id="MFC0472760.1"/>
    </source>
</evidence>
<gene>
    <name evidence="1" type="ORF">ACFFHM_20315</name>
</gene>
<dbReference type="EMBL" id="JBHLUX010000087">
    <property type="protein sequence ID" value="MFC0472760.1"/>
    <property type="molecule type" value="Genomic_DNA"/>
</dbReference>
<proteinExistence type="predicted"/>
<evidence type="ECO:0000313" key="2">
    <source>
        <dbReference type="Proteomes" id="UP001589838"/>
    </source>
</evidence>
<reference evidence="1 2" key="1">
    <citation type="submission" date="2024-09" db="EMBL/GenBank/DDBJ databases">
        <authorList>
            <person name="Sun Q."/>
            <person name="Mori K."/>
        </authorList>
    </citation>
    <scope>NUCLEOTIDE SEQUENCE [LARGE SCALE GENOMIC DNA]</scope>
    <source>
        <strain evidence="1 2">NCAIM B.02610</strain>
    </source>
</reference>
<sequence>MKRETSFGKTLKGDLLSRLLSGKEQKEFFHFLERGNWLIFQDVYPQMLLYEESINRHTNLFYLLPRFDVSKFMYVLWNHFWQTKDRYTLAIALVINEQSYLEKRVIQNPLFQKTVLETLKFQIQELFSLNQILFPYKKTDEAKVIGQSIYHFSSLHDRILLGKRLYDLLFDETFYEQIYNWSIQQPHTGSRQDYWPEIFNDLNESTPEEPFKRRTRNCKLKPGANRIYSPKLQFAWSDVDHVAAEKGDWYQDWTVLQYLQKHIKKVNGDIYEDYCETLERIELAIIAKNAFLS</sequence>
<protein>
    <submittedName>
        <fullName evidence="1">DUF2515 family protein</fullName>
    </submittedName>
</protein>
<dbReference type="Proteomes" id="UP001589838">
    <property type="component" value="Unassembled WGS sequence"/>
</dbReference>
<organism evidence="1 2">
    <name type="scientific">Halalkalibacter kiskunsagensis</name>
    <dbReference type="NCBI Taxonomy" id="1548599"/>
    <lineage>
        <taxon>Bacteria</taxon>
        <taxon>Bacillati</taxon>
        <taxon>Bacillota</taxon>
        <taxon>Bacilli</taxon>
        <taxon>Bacillales</taxon>
        <taxon>Bacillaceae</taxon>
        <taxon>Halalkalibacter</taxon>
    </lineage>
</organism>
<keyword evidence="2" id="KW-1185">Reference proteome</keyword>
<dbReference type="RefSeq" id="WP_390184036.1">
    <property type="nucleotide sequence ID" value="NZ_JBHLUX010000087.1"/>
</dbReference>
<comment type="caution">
    <text evidence="1">The sequence shown here is derived from an EMBL/GenBank/DDBJ whole genome shotgun (WGS) entry which is preliminary data.</text>
</comment>
<name>A0ABV6KI70_9BACI</name>
<accession>A0ABV6KI70</accession>
<dbReference type="Pfam" id="PF10720">
    <property type="entry name" value="DUF2515"/>
    <property type="match status" value="1"/>
</dbReference>